<evidence type="ECO:0000313" key="4">
    <source>
        <dbReference type="Proteomes" id="UP001219518"/>
    </source>
</evidence>
<proteinExistence type="inferred from homology"/>
<comment type="similarity">
    <text evidence="1">Belongs to the glycosyl hydrolase 16 family.</text>
</comment>
<dbReference type="Pfam" id="PF00722">
    <property type="entry name" value="Glyco_hydro_16"/>
    <property type="match status" value="1"/>
</dbReference>
<accession>A0AAE1L943</accession>
<keyword evidence="4" id="KW-1185">Reference proteome</keyword>
<dbReference type="Gene3D" id="2.60.120.200">
    <property type="match status" value="1"/>
</dbReference>
<evidence type="ECO:0000256" key="1">
    <source>
        <dbReference type="ARBA" id="ARBA00006865"/>
    </source>
</evidence>
<dbReference type="GO" id="GO:0004553">
    <property type="term" value="F:hydrolase activity, hydrolyzing O-glycosyl compounds"/>
    <property type="evidence" value="ECO:0007669"/>
    <property type="project" value="InterPro"/>
</dbReference>
<reference evidence="3" key="2">
    <citation type="journal article" date="2023" name="BMC Genomics">
        <title>Pest status, molecular evolution, and epigenetic factors derived from the genome assembly of Frankliniella fusca, a thysanopteran phytovirus vector.</title>
        <authorList>
            <person name="Catto M.A."/>
            <person name="Labadie P.E."/>
            <person name="Jacobson A.L."/>
            <person name="Kennedy G.G."/>
            <person name="Srinivasan R."/>
            <person name="Hunt B.G."/>
        </authorList>
    </citation>
    <scope>NUCLEOTIDE SEQUENCE</scope>
    <source>
        <strain evidence="3">PL_HMW_Pooled</strain>
    </source>
</reference>
<dbReference type="InterPro" id="IPR050546">
    <property type="entry name" value="Glycosyl_Hydrlase_16"/>
</dbReference>
<evidence type="ECO:0000313" key="3">
    <source>
        <dbReference type="EMBL" id="KAK3910339.1"/>
    </source>
</evidence>
<dbReference type="GO" id="GO:0005975">
    <property type="term" value="P:carbohydrate metabolic process"/>
    <property type="evidence" value="ECO:0007669"/>
    <property type="project" value="InterPro"/>
</dbReference>
<comment type="caution">
    <text evidence="3">The sequence shown here is derived from an EMBL/GenBank/DDBJ whole genome shotgun (WGS) entry which is preliminary data.</text>
</comment>
<name>A0AAE1L943_9NEOP</name>
<dbReference type="PANTHER" id="PTHR10963:SF55">
    <property type="entry name" value="GLYCOSIDE HYDROLASE FAMILY 16 PROTEIN"/>
    <property type="match status" value="1"/>
</dbReference>
<dbReference type="PROSITE" id="PS51762">
    <property type="entry name" value="GH16_2"/>
    <property type="match status" value="1"/>
</dbReference>
<gene>
    <name evidence="3" type="ORF">KUF71_020108</name>
</gene>
<dbReference type="InterPro" id="IPR013320">
    <property type="entry name" value="ConA-like_dom_sf"/>
</dbReference>
<dbReference type="InterPro" id="IPR000757">
    <property type="entry name" value="Beta-glucanase-like"/>
</dbReference>
<dbReference type="AlphaFoldDB" id="A0AAE1L943"/>
<sequence>MTTTSAAAEKLVFNDDFDTLDEGKWVHMVSAWRGGNNEFQYYRNSRNNRQARAFQCYTLGSVYVRNGILYLKPTLTADEFGEDFVQHGKLSYPDCNFPPCLSEAGEEIVLPVQSARISTYGKFSFKYGRMEVRARLPKGDWLWPAIWLFPQEEVYGTWPRSGEIDLMESRGNTKLFDGQGKQDGIRRVGSTLHFGPAWNMNGYPKTNYNKYMDSDTLADDFHVYTLDWSEAGFRFLLDGKLIGERPAPKEGFWKLGGFQGEDIWNGTMMAPFDQKFLIIINLAVGGSFFGDDLRNEPYPRPYNLSSGRAMRQFWEKKDLWKDTWKGESAALQVDYVRVYQ</sequence>
<organism evidence="3 4">
    <name type="scientific">Frankliniella fusca</name>
    <dbReference type="NCBI Taxonomy" id="407009"/>
    <lineage>
        <taxon>Eukaryota</taxon>
        <taxon>Metazoa</taxon>
        <taxon>Ecdysozoa</taxon>
        <taxon>Arthropoda</taxon>
        <taxon>Hexapoda</taxon>
        <taxon>Insecta</taxon>
        <taxon>Pterygota</taxon>
        <taxon>Neoptera</taxon>
        <taxon>Paraneoptera</taxon>
        <taxon>Thysanoptera</taxon>
        <taxon>Terebrantia</taxon>
        <taxon>Thripoidea</taxon>
        <taxon>Thripidae</taxon>
        <taxon>Frankliniella</taxon>
    </lineage>
</organism>
<dbReference type="EMBL" id="JAHWGI010000150">
    <property type="protein sequence ID" value="KAK3910339.1"/>
    <property type="molecule type" value="Genomic_DNA"/>
</dbReference>
<dbReference type="SUPFAM" id="SSF49899">
    <property type="entry name" value="Concanavalin A-like lectins/glucanases"/>
    <property type="match status" value="1"/>
</dbReference>
<protein>
    <submittedName>
        <fullName evidence="3">Beta-1,3-glucan-binding protein</fullName>
    </submittedName>
</protein>
<dbReference type="PANTHER" id="PTHR10963">
    <property type="entry name" value="GLYCOSYL HYDROLASE-RELATED"/>
    <property type="match status" value="1"/>
</dbReference>
<dbReference type="Proteomes" id="UP001219518">
    <property type="component" value="Unassembled WGS sequence"/>
</dbReference>
<evidence type="ECO:0000259" key="2">
    <source>
        <dbReference type="PROSITE" id="PS51762"/>
    </source>
</evidence>
<feature type="domain" description="GH16" evidence="2">
    <location>
        <begin position="1"/>
        <end position="340"/>
    </location>
</feature>
<reference evidence="3" key="1">
    <citation type="submission" date="2021-07" db="EMBL/GenBank/DDBJ databases">
        <authorList>
            <person name="Catto M.A."/>
            <person name="Jacobson A."/>
            <person name="Kennedy G."/>
            <person name="Labadie P."/>
            <person name="Hunt B.G."/>
            <person name="Srinivasan R."/>
        </authorList>
    </citation>
    <scope>NUCLEOTIDE SEQUENCE</scope>
    <source>
        <strain evidence="3">PL_HMW_Pooled</strain>
        <tissue evidence="3">Head</tissue>
    </source>
</reference>